<reference evidence="8 10" key="1">
    <citation type="submission" date="2015-09" db="EMBL/GenBank/DDBJ databases">
        <title>Draft genome sequence of Hydrogenibacillus schlegelii DSM 2000.</title>
        <authorList>
            <person name="Hemp J."/>
        </authorList>
    </citation>
    <scope>NUCLEOTIDE SEQUENCE [LARGE SCALE GENOMIC DNA]</scope>
    <source>
        <strain evidence="8 10">MA 48</strain>
    </source>
</reference>
<feature type="binding site" evidence="7">
    <location>
        <position position="86"/>
    </location>
    <ligand>
        <name>Zn(2+)</name>
        <dbReference type="ChEBI" id="CHEBI:29105"/>
    </ligand>
</feature>
<dbReference type="PANTHER" id="PTHR33202:SF7">
    <property type="entry name" value="FERRIC UPTAKE REGULATION PROTEIN"/>
    <property type="match status" value="1"/>
</dbReference>
<keyword evidence="4" id="KW-0805">Transcription regulation</keyword>
<dbReference type="InterPro" id="IPR036390">
    <property type="entry name" value="WH_DNA-bd_sf"/>
</dbReference>
<dbReference type="Gene3D" id="3.30.1490.190">
    <property type="match status" value="1"/>
</dbReference>
<dbReference type="CDD" id="cd07153">
    <property type="entry name" value="Fur_like"/>
    <property type="match status" value="1"/>
</dbReference>
<keyword evidence="3 7" id="KW-0862">Zinc</keyword>
<comment type="caution">
    <text evidence="8">The sequence shown here is derived from an EMBL/GenBank/DDBJ whole genome shotgun (WGS) entry which is preliminary data.</text>
</comment>
<evidence type="ECO:0000313" key="11">
    <source>
        <dbReference type="Proteomes" id="UP000244180"/>
    </source>
</evidence>
<dbReference type="InterPro" id="IPR043135">
    <property type="entry name" value="Fur_C"/>
</dbReference>
<evidence type="ECO:0000256" key="6">
    <source>
        <dbReference type="ARBA" id="ARBA00023163"/>
    </source>
</evidence>
<dbReference type="GO" id="GO:0003700">
    <property type="term" value="F:DNA-binding transcription factor activity"/>
    <property type="evidence" value="ECO:0007669"/>
    <property type="project" value="InterPro"/>
</dbReference>
<dbReference type="Pfam" id="PF01475">
    <property type="entry name" value="FUR"/>
    <property type="match status" value="1"/>
</dbReference>
<dbReference type="Proteomes" id="UP000244180">
    <property type="component" value="Unassembled WGS sequence"/>
</dbReference>
<sequence length="143" mass="16170">MRPKGMLTRQRKLILDIVRESDDHPSAADVIDRLREKGIVVAYGTVYNSLRYLSEHGYIREIHAGDGVARYDGRMDAHYHIRCRICNRLEEVHAPAPPEWLRRVAQETGFDIGEGGILLEGICADCRKKEASAVVVRADEDEA</sequence>
<gene>
    <name evidence="9" type="ORF">HSCHL_1666</name>
    <name evidence="8" type="ORF">SA87_10415</name>
</gene>
<dbReference type="PANTHER" id="PTHR33202">
    <property type="entry name" value="ZINC UPTAKE REGULATION PROTEIN"/>
    <property type="match status" value="1"/>
</dbReference>
<dbReference type="OrthoDB" id="8659436at2"/>
<organism evidence="8 10">
    <name type="scientific">Hydrogenibacillus schlegelii</name>
    <name type="common">Bacillus schlegelii</name>
    <dbReference type="NCBI Taxonomy" id="1484"/>
    <lineage>
        <taxon>Bacteria</taxon>
        <taxon>Bacillati</taxon>
        <taxon>Bacillota</taxon>
        <taxon>Bacilli</taxon>
        <taxon>Bacillales</taxon>
        <taxon>Bacillales Family X. Incertae Sedis</taxon>
        <taxon>Hydrogenibacillus</taxon>
    </lineage>
</organism>
<evidence type="ECO:0000256" key="4">
    <source>
        <dbReference type="ARBA" id="ARBA00023015"/>
    </source>
</evidence>
<keyword evidence="5" id="KW-0238">DNA-binding</keyword>
<feature type="binding site" evidence="7">
    <location>
        <position position="126"/>
    </location>
    <ligand>
        <name>Zn(2+)</name>
        <dbReference type="ChEBI" id="CHEBI:29105"/>
    </ligand>
</feature>
<comment type="similarity">
    <text evidence="1">Belongs to the Fur family.</text>
</comment>
<keyword evidence="6" id="KW-0804">Transcription</keyword>
<dbReference type="Gene3D" id="1.10.10.10">
    <property type="entry name" value="Winged helix-like DNA-binding domain superfamily/Winged helix DNA-binding domain"/>
    <property type="match status" value="1"/>
</dbReference>
<dbReference type="Proteomes" id="UP000243024">
    <property type="component" value="Unassembled WGS sequence"/>
</dbReference>
<accession>A0A132MGZ3</accession>
<keyword evidence="2" id="KW-0678">Repressor</keyword>
<dbReference type="InterPro" id="IPR002481">
    <property type="entry name" value="FUR"/>
</dbReference>
<evidence type="ECO:0000313" key="9">
    <source>
        <dbReference type="EMBL" id="PTQ53601.1"/>
    </source>
</evidence>
<dbReference type="GO" id="GO:0045892">
    <property type="term" value="P:negative regulation of DNA-templated transcription"/>
    <property type="evidence" value="ECO:0007669"/>
    <property type="project" value="TreeGrafter"/>
</dbReference>
<dbReference type="AlphaFoldDB" id="A0A132MGZ3"/>
<dbReference type="EMBL" id="PEBV01000013">
    <property type="protein sequence ID" value="PTQ53601.1"/>
    <property type="molecule type" value="Genomic_DNA"/>
</dbReference>
<evidence type="ECO:0000313" key="8">
    <source>
        <dbReference type="EMBL" id="OAR04497.1"/>
    </source>
</evidence>
<dbReference type="SUPFAM" id="SSF46785">
    <property type="entry name" value="Winged helix' DNA-binding domain"/>
    <property type="match status" value="1"/>
</dbReference>
<evidence type="ECO:0000256" key="2">
    <source>
        <dbReference type="ARBA" id="ARBA00022491"/>
    </source>
</evidence>
<feature type="binding site" evidence="7">
    <location>
        <position position="83"/>
    </location>
    <ligand>
        <name>Zn(2+)</name>
        <dbReference type="ChEBI" id="CHEBI:29105"/>
    </ligand>
</feature>
<dbReference type="STRING" id="1484.SA87_10415"/>
<feature type="binding site" evidence="7">
    <location>
        <position position="123"/>
    </location>
    <ligand>
        <name>Zn(2+)</name>
        <dbReference type="ChEBI" id="CHEBI:29105"/>
    </ligand>
</feature>
<evidence type="ECO:0000256" key="1">
    <source>
        <dbReference type="ARBA" id="ARBA00007957"/>
    </source>
</evidence>
<evidence type="ECO:0000256" key="3">
    <source>
        <dbReference type="ARBA" id="ARBA00022833"/>
    </source>
</evidence>
<evidence type="ECO:0000256" key="7">
    <source>
        <dbReference type="PIRSR" id="PIRSR602481-1"/>
    </source>
</evidence>
<reference evidence="9 11" key="2">
    <citation type="submission" date="2017-08" db="EMBL/GenBank/DDBJ databases">
        <title>Burning lignite coal seam in the remote Altai Mountains harbors a hydrogen-driven thermophilic microbial community.</title>
        <authorList>
            <person name="Kadnikov V.V."/>
            <person name="Mardanov A.V."/>
            <person name="Ivasenko D."/>
            <person name="Beletsky A.V."/>
            <person name="Karnachuk O.V."/>
            <person name="Ravin N.V."/>
        </authorList>
    </citation>
    <scope>NUCLEOTIDE SEQUENCE [LARGE SCALE GENOMIC DNA]</scope>
    <source>
        <strain evidence="9">AL33</strain>
    </source>
</reference>
<protein>
    <submittedName>
        <fullName evidence="9">Ferric uptake regulation protein FUR</fullName>
    </submittedName>
    <submittedName>
        <fullName evidence="8">Fur family transcriptional regulator</fullName>
    </submittedName>
</protein>
<dbReference type="GO" id="GO:0000976">
    <property type="term" value="F:transcription cis-regulatory region binding"/>
    <property type="evidence" value="ECO:0007669"/>
    <property type="project" value="TreeGrafter"/>
</dbReference>
<proteinExistence type="inferred from homology"/>
<keyword evidence="7" id="KW-0479">Metal-binding</keyword>
<dbReference type="EMBL" id="JXBB01000014">
    <property type="protein sequence ID" value="OAR04497.1"/>
    <property type="molecule type" value="Genomic_DNA"/>
</dbReference>
<evidence type="ECO:0000313" key="10">
    <source>
        <dbReference type="Proteomes" id="UP000243024"/>
    </source>
</evidence>
<comment type="cofactor">
    <cofactor evidence="7">
        <name>Zn(2+)</name>
        <dbReference type="ChEBI" id="CHEBI:29105"/>
    </cofactor>
    <text evidence="7">Binds 1 zinc ion per subunit.</text>
</comment>
<dbReference type="InterPro" id="IPR036388">
    <property type="entry name" value="WH-like_DNA-bd_sf"/>
</dbReference>
<dbReference type="GO" id="GO:1900376">
    <property type="term" value="P:regulation of secondary metabolite biosynthetic process"/>
    <property type="evidence" value="ECO:0007669"/>
    <property type="project" value="TreeGrafter"/>
</dbReference>
<keyword evidence="10" id="KW-1185">Reference proteome</keyword>
<name>A0A132MGZ3_HYDSH</name>
<evidence type="ECO:0000256" key="5">
    <source>
        <dbReference type="ARBA" id="ARBA00023125"/>
    </source>
</evidence>
<dbReference type="GO" id="GO:0008270">
    <property type="term" value="F:zinc ion binding"/>
    <property type="evidence" value="ECO:0007669"/>
    <property type="project" value="TreeGrafter"/>
</dbReference>